<dbReference type="RefSeq" id="WP_265990714.1">
    <property type="nucleotide sequence ID" value="NZ_CP110973.1"/>
</dbReference>
<organism evidence="2 3">
    <name type="scientific">Larkinella insperata</name>
    <dbReference type="NCBI Taxonomy" id="332158"/>
    <lineage>
        <taxon>Bacteria</taxon>
        <taxon>Pseudomonadati</taxon>
        <taxon>Bacteroidota</taxon>
        <taxon>Cytophagia</taxon>
        <taxon>Cytophagales</taxon>
        <taxon>Spirosomataceae</taxon>
        <taxon>Larkinella</taxon>
    </lineage>
</organism>
<keyword evidence="1" id="KW-0732">Signal</keyword>
<name>A0ABW3Q5T2_9BACT</name>
<sequence>MKITTTLSLLFLSTGCALAQTEAGRALWSGTLQINTTQLTGEYPNGYIRRSPQLNGSINHGVFLPNNWLMGLAVSGSYYKQRNTSGIALDRQYWQGGLSVFTRKYWGNSNWRVFVGGGLGGRLDQLRQEVYTAQNERSWRKPDPYLPVCPVLFYS</sequence>
<evidence type="ECO:0000256" key="1">
    <source>
        <dbReference type="SAM" id="SignalP"/>
    </source>
</evidence>
<accession>A0ABW3Q5T2</accession>
<evidence type="ECO:0000313" key="3">
    <source>
        <dbReference type="Proteomes" id="UP001597116"/>
    </source>
</evidence>
<dbReference type="PROSITE" id="PS51257">
    <property type="entry name" value="PROKAR_LIPOPROTEIN"/>
    <property type="match status" value="1"/>
</dbReference>
<keyword evidence="3" id="KW-1185">Reference proteome</keyword>
<comment type="caution">
    <text evidence="2">The sequence shown here is derived from an EMBL/GenBank/DDBJ whole genome shotgun (WGS) entry which is preliminary data.</text>
</comment>
<dbReference type="EMBL" id="JBHTLP010000011">
    <property type="protein sequence ID" value="MFD1142913.1"/>
    <property type="molecule type" value="Genomic_DNA"/>
</dbReference>
<feature type="chain" id="PRO_5046675801" description="DUF3575 domain-containing protein" evidence="1">
    <location>
        <begin position="20"/>
        <end position="155"/>
    </location>
</feature>
<evidence type="ECO:0000313" key="2">
    <source>
        <dbReference type="EMBL" id="MFD1142913.1"/>
    </source>
</evidence>
<feature type="signal peptide" evidence="1">
    <location>
        <begin position="1"/>
        <end position="19"/>
    </location>
</feature>
<protein>
    <recommendedName>
        <fullName evidence="4">DUF3575 domain-containing protein</fullName>
    </recommendedName>
</protein>
<gene>
    <name evidence="2" type="ORF">ACFQ4C_17440</name>
</gene>
<proteinExistence type="predicted"/>
<reference evidence="3" key="1">
    <citation type="journal article" date="2019" name="Int. J. Syst. Evol. Microbiol.">
        <title>The Global Catalogue of Microorganisms (GCM) 10K type strain sequencing project: providing services to taxonomists for standard genome sequencing and annotation.</title>
        <authorList>
            <consortium name="The Broad Institute Genomics Platform"/>
            <consortium name="The Broad Institute Genome Sequencing Center for Infectious Disease"/>
            <person name="Wu L."/>
            <person name="Ma J."/>
        </authorList>
    </citation>
    <scope>NUCLEOTIDE SEQUENCE [LARGE SCALE GENOMIC DNA]</scope>
    <source>
        <strain evidence="3">CCUG 55608</strain>
    </source>
</reference>
<evidence type="ECO:0008006" key="4">
    <source>
        <dbReference type="Google" id="ProtNLM"/>
    </source>
</evidence>
<dbReference type="Proteomes" id="UP001597116">
    <property type="component" value="Unassembled WGS sequence"/>
</dbReference>